<reference evidence="1 2" key="1">
    <citation type="submission" date="2014-07" db="EMBL/GenBank/DDBJ databases">
        <title>Expanding our view of genomic diversity in Candidatus Accumulibacter clades.</title>
        <authorList>
            <person name="Skennerton C.T."/>
            <person name="Barr J.J."/>
            <person name="Slater F.R."/>
            <person name="Bond P.L."/>
            <person name="Tyson G.W."/>
        </authorList>
    </citation>
    <scope>NUCLEOTIDE SEQUENCE [LARGE SCALE GENOMIC DNA]</scope>
    <source>
        <strain evidence="2">SK-01</strain>
    </source>
</reference>
<evidence type="ECO:0000313" key="2">
    <source>
        <dbReference type="Proteomes" id="UP000019812"/>
    </source>
</evidence>
<accession>A0A084XV19</accession>
<dbReference type="RefSeq" id="WP_034930669.1">
    <property type="nucleotide sequence ID" value="NZ_JDSS02000045.1"/>
</dbReference>
<evidence type="ECO:0000313" key="1">
    <source>
        <dbReference type="EMBL" id="KFB66313.1"/>
    </source>
</evidence>
<name>A0A084XV19_9PROT</name>
<protein>
    <submittedName>
        <fullName evidence="1">Uncharacterized protein</fullName>
    </submittedName>
</protein>
<dbReference type="AlphaFoldDB" id="A0A084XV19"/>
<organism evidence="1 2">
    <name type="scientific">Candidatus Accumulibacter vicinus</name>
    <dbReference type="NCBI Taxonomy" id="2954382"/>
    <lineage>
        <taxon>Bacteria</taxon>
        <taxon>Pseudomonadati</taxon>
        <taxon>Pseudomonadota</taxon>
        <taxon>Betaproteobacteria</taxon>
        <taxon>Candidatus Accumulibacter</taxon>
    </lineage>
</organism>
<proteinExistence type="predicted"/>
<dbReference type="STRING" id="1457154.CAPSK01_004474"/>
<comment type="caution">
    <text evidence="1">The sequence shown here is derived from an EMBL/GenBank/DDBJ whole genome shotgun (WGS) entry which is preliminary data.</text>
</comment>
<dbReference type="EMBL" id="JDSS02000045">
    <property type="protein sequence ID" value="KFB66313.1"/>
    <property type="molecule type" value="Genomic_DNA"/>
</dbReference>
<gene>
    <name evidence="1" type="ORF">CAPSK01_004474</name>
</gene>
<dbReference type="Proteomes" id="UP000019812">
    <property type="component" value="Unassembled WGS sequence"/>
</dbReference>
<sequence length="122" mass="12458">MSYDDANSVIRREGFAGEAGGAATTEYTKFRSFQAAKLKKAHAVVTTAGTTTGHGLGVYHGTTSIGSITLGTAAAGSTAASATLDRALAAYDQVSVKTLADATGKAHVIFEYEVLPDAVKTT</sequence>